<evidence type="ECO:0000313" key="2">
    <source>
        <dbReference type="Proteomes" id="UP000192783"/>
    </source>
</evidence>
<gene>
    <name evidence="1" type="ORF">SAMN02746041_00843</name>
</gene>
<reference evidence="1 2" key="1">
    <citation type="submission" date="2017-04" db="EMBL/GenBank/DDBJ databases">
        <authorList>
            <person name="Afonso C.L."/>
            <person name="Miller P.J."/>
            <person name="Scott M.A."/>
            <person name="Spackman E."/>
            <person name="Goraichik I."/>
            <person name="Dimitrov K.M."/>
            <person name="Suarez D.L."/>
            <person name="Swayne D.E."/>
        </authorList>
    </citation>
    <scope>NUCLEOTIDE SEQUENCE [LARGE SCALE GENOMIC DNA]</scope>
    <source>
        <strain evidence="1 2">DSM 13146</strain>
    </source>
</reference>
<dbReference type="AlphaFoldDB" id="A0A1W1X895"/>
<name>A0A1W1X895_9BACT</name>
<protein>
    <submittedName>
        <fullName evidence="1">Uncharacterized protein</fullName>
    </submittedName>
</protein>
<keyword evidence="2" id="KW-1185">Reference proteome</keyword>
<organism evidence="1 2">
    <name type="scientific">Desulfacinum hydrothermale DSM 13146</name>
    <dbReference type="NCBI Taxonomy" id="1121390"/>
    <lineage>
        <taxon>Bacteria</taxon>
        <taxon>Pseudomonadati</taxon>
        <taxon>Thermodesulfobacteriota</taxon>
        <taxon>Syntrophobacteria</taxon>
        <taxon>Syntrophobacterales</taxon>
        <taxon>Syntrophobacteraceae</taxon>
        <taxon>Desulfacinum</taxon>
    </lineage>
</organism>
<dbReference type="EMBL" id="FWXF01000003">
    <property type="protein sequence ID" value="SMC20205.1"/>
    <property type="molecule type" value="Genomic_DNA"/>
</dbReference>
<sequence>MKRRAGQVENRRLPFDFICWVILGLLLFPASGVCGNPVLRTKTLKPGQKDLNSQVPAKLGKEVQRLHPCTGGPDLVLKKMRPASVTLGRNKGIDIHVLVVNEGEVDFRASSSHTPTLNIKVHDTSSGRTEQIMSEPIRNLARGATFTVIPRYEIRGFRGIGHRDPRRGECKAEKEITAWIHTFPATYEDEDIANDDCNLANNRKRKIVEYMVECPW</sequence>
<dbReference type="Proteomes" id="UP000192783">
    <property type="component" value="Unassembled WGS sequence"/>
</dbReference>
<dbReference type="RefSeq" id="WP_084056592.1">
    <property type="nucleotide sequence ID" value="NZ_FWXF01000003.1"/>
</dbReference>
<proteinExistence type="predicted"/>
<evidence type="ECO:0000313" key="1">
    <source>
        <dbReference type="EMBL" id="SMC20205.1"/>
    </source>
</evidence>
<accession>A0A1W1X895</accession>
<dbReference type="OrthoDB" id="9845305at2"/>